<dbReference type="WBParaSite" id="maker-unitig_36203-snap-gene-0.3-mRNA-1">
    <property type="protein sequence ID" value="maker-unitig_36203-snap-gene-0.3-mRNA-1"/>
    <property type="gene ID" value="maker-unitig_36203-snap-gene-0.3"/>
</dbReference>
<sequence length="49" mass="5271">MAAPIATSAAAAGRTPAATRRLLLWQIKKGSVHWQPGIGHILDPWLRAN</sequence>
<evidence type="ECO:0000313" key="1">
    <source>
        <dbReference type="Proteomes" id="UP000095280"/>
    </source>
</evidence>
<dbReference type="AlphaFoldDB" id="A0A1I8FII5"/>
<evidence type="ECO:0000313" key="2">
    <source>
        <dbReference type="WBParaSite" id="maker-unitig_36203-snap-gene-0.3-mRNA-1"/>
    </source>
</evidence>
<keyword evidence="1" id="KW-1185">Reference proteome</keyword>
<organism evidence="1 2">
    <name type="scientific">Macrostomum lignano</name>
    <dbReference type="NCBI Taxonomy" id="282301"/>
    <lineage>
        <taxon>Eukaryota</taxon>
        <taxon>Metazoa</taxon>
        <taxon>Spiralia</taxon>
        <taxon>Lophotrochozoa</taxon>
        <taxon>Platyhelminthes</taxon>
        <taxon>Rhabditophora</taxon>
        <taxon>Macrostomorpha</taxon>
        <taxon>Macrostomida</taxon>
        <taxon>Macrostomidae</taxon>
        <taxon>Macrostomum</taxon>
    </lineage>
</organism>
<protein>
    <submittedName>
        <fullName evidence="2">Uncharacterized protein</fullName>
    </submittedName>
</protein>
<reference evidence="2" key="1">
    <citation type="submission" date="2016-11" db="UniProtKB">
        <authorList>
            <consortium name="WormBaseParasite"/>
        </authorList>
    </citation>
    <scope>IDENTIFICATION</scope>
</reference>
<dbReference type="Proteomes" id="UP000095280">
    <property type="component" value="Unplaced"/>
</dbReference>
<name>A0A1I8FII5_9PLAT</name>
<accession>A0A1I8FII5</accession>
<proteinExistence type="predicted"/>